<dbReference type="FunFam" id="3.40.50.150:FF:000077">
    <property type="entry name" value="HemK methyltransferase family member 2"/>
    <property type="match status" value="1"/>
</dbReference>
<evidence type="ECO:0000256" key="4">
    <source>
        <dbReference type="ARBA" id="ARBA00022679"/>
    </source>
</evidence>
<evidence type="ECO:0000256" key="5">
    <source>
        <dbReference type="ARBA" id="ARBA00022691"/>
    </source>
</evidence>
<dbReference type="GO" id="GO:0032259">
    <property type="term" value="P:methylation"/>
    <property type="evidence" value="ECO:0007669"/>
    <property type="project" value="UniProtKB-KW"/>
</dbReference>
<dbReference type="InterPro" id="IPR004557">
    <property type="entry name" value="PrmC-related"/>
</dbReference>
<dbReference type="CDD" id="cd02440">
    <property type="entry name" value="AdoMet_MTases"/>
    <property type="match status" value="1"/>
</dbReference>
<dbReference type="Pfam" id="PF05175">
    <property type="entry name" value="MTS"/>
    <property type="match status" value="1"/>
</dbReference>
<organism evidence="18 19">
    <name type="scientific">Artemia franciscana</name>
    <name type="common">Brine shrimp</name>
    <name type="synonym">Artemia sanfranciscana</name>
    <dbReference type="NCBI Taxonomy" id="6661"/>
    <lineage>
        <taxon>Eukaryota</taxon>
        <taxon>Metazoa</taxon>
        <taxon>Ecdysozoa</taxon>
        <taxon>Arthropoda</taxon>
        <taxon>Crustacea</taxon>
        <taxon>Branchiopoda</taxon>
        <taxon>Anostraca</taxon>
        <taxon>Artemiidae</taxon>
        <taxon>Artemia</taxon>
    </lineage>
</organism>
<dbReference type="Proteomes" id="UP001187531">
    <property type="component" value="Unassembled WGS sequence"/>
</dbReference>
<dbReference type="InterPro" id="IPR002052">
    <property type="entry name" value="DNA_methylase_N6_adenine_CS"/>
</dbReference>
<evidence type="ECO:0000313" key="18">
    <source>
        <dbReference type="EMBL" id="KAK2719584.1"/>
    </source>
</evidence>
<evidence type="ECO:0000256" key="12">
    <source>
        <dbReference type="ARBA" id="ARBA00076540"/>
    </source>
</evidence>
<dbReference type="InterPro" id="IPR007848">
    <property type="entry name" value="Small_mtfrase_dom"/>
</dbReference>
<comment type="similarity">
    <text evidence="2">Belongs to the eukaryotic/archaeal PrmC-related family.</text>
</comment>
<sequence length="207" mass="22713">MLPTPSLSHFDIKEYLNFYEPAEDSFLLIDALEKDLDFIQKINPSVCLEIGSGSGVVSSALASVLKNCFFLTTDINKAACSATLRTAAANGVIVETVNTSLASALKVKPDLVIFNPPYVPTDNSEVTTKDLLTRSWAGGEKGRIVIDKFLKLLPNLLGNKSLCYLLILRENRREEILSLLEGISLSGEVVLERRAGRESLEIIRISK</sequence>
<evidence type="ECO:0000256" key="8">
    <source>
        <dbReference type="ARBA" id="ARBA00050903"/>
    </source>
</evidence>
<evidence type="ECO:0000256" key="7">
    <source>
        <dbReference type="ARBA" id="ARBA00048619"/>
    </source>
</evidence>
<dbReference type="InterPro" id="IPR029063">
    <property type="entry name" value="SAM-dependent_MTases_sf"/>
</dbReference>
<evidence type="ECO:0000256" key="13">
    <source>
        <dbReference type="ARBA" id="ARBA00080992"/>
    </source>
</evidence>
<evidence type="ECO:0000256" key="1">
    <source>
        <dbReference type="ARBA" id="ARBA00004123"/>
    </source>
</evidence>
<keyword evidence="3" id="KW-0489">Methyltransferase</keyword>
<keyword evidence="4" id="KW-0808">Transferase</keyword>
<evidence type="ECO:0000256" key="15">
    <source>
        <dbReference type="ARBA" id="ARBA00093624"/>
    </source>
</evidence>
<keyword evidence="6" id="KW-0539">Nucleus</keyword>
<accession>A0AA88I1C5</accession>
<comment type="catalytic activity">
    <reaction evidence="7">
        <text>L-lysyl-[histone] + S-adenosyl-L-methionine = N(6)-methyl-L-lysyl-[histone] + S-adenosyl-L-homocysteine + H(+)</text>
        <dbReference type="Rhea" id="RHEA:10024"/>
        <dbReference type="Rhea" id="RHEA-COMP:9845"/>
        <dbReference type="Rhea" id="RHEA-COMP:9846"/>
        <dbReference type="ChEBI" id="CHEBI:15378"/>
        <dbReference type="ChEBI" id="CHEBI:29969"/>
        <dbReference type="ChEBI" id="CHEBI:57856"/>
        <dbReference type="ChEBI" id="CHEBI:59789"/>
        <dbReference type="ChEBI" id="CHEBI:61929"/>
    </reaction>
    <physiologicalReaction direction="left-to-right" evidence="7">
        <dbReference type="Rhea" id="RHEA:10025"/>
    </physiologicalReaction>
</comment>
<comment type="caution">
    <text evidence="18">The sequence shown here is derived from an EMBL/GenBank/DDBJ whole genome shotgun (WGS) entry which is preliminary data.</text>
</comment>
<gene>
    <name evidence="18" type="ORF">QYM36_005151</name>
</gene>
<evidence type="ECO:0000256" key="14">
    <source>
        <dbReference type="ARBA" id="ARBA00083337"/>
    </source>
</evidence>
<dbReference type="AlphaFoldDB" id="A0AA88I1C5"/>
<protein>
    <recommendedName>
        <fullName evidence="15">Methyltransferase HEMK2</fullName>
    </recommendedName>
    <alternativeName>
        <fullName evidence="14">HemK methyltransferase family member 2</fullName>
    </alternativeName>
    <alternativeName>
        <fullName evidence="12">Lysine N-methyltransferase 9</fullName>
    </alternativeName>
    <alternativeName>
        <fullName evidence="11">Methylarsonite methyltransferase N6AMT1</fullName>
    </alternativeName>
    <alternativeName>
        <fullName evidence="16">Methyltransferase N6AMT1</fullName>
    </alternativeName>
    <alternativeName>
        <fullName evidence="13">Protein N(5)-glutamine methyltransferase</fullName>
    </alternativeName>
</protein>
<evidence type="ECO:0000256" key="10">
    <source>
        <dbReference type="ARBA" id="ARBA00062344"/>
    </source>
</evidence>
<dbReference type="GO" id="GO:0003676">
    <property type="term" value="F:nucleic acid binding"/>
    <property type="evidence" value="ECO:0007669"/>
    <property type="project" value="InterPro"/>
</dbReference>
<comment type="catalytic activity">
    <reaction evidence="8">
        <text>methylarsonous acid + S-adenosyl-L-methionine = dimethylarsinate + S-adenosyl-L-homocysteine + 2 H(+)</text>
        <dbReference type="Rhea" id="RHEA:11684"/>
        <dbReference type="ChEBI" id="CHEBI:15378"/>
        <dbReference type="ChEBI" id="CHEBI:16223"/>
        <dbReference type="ChEBI" id="CHEBI:17826"/>
        <dbReference type="ChEBI" id="CHEBI:57856"/>
        <dbReference type="ChEBI" id="CHEBI:59789"/>
    </reaction>
</comment>
<dbReference type="GO" id="GO:0005634">
    <property type="term" value="C:nucleus"/>
    <property type="evidence" value="ECO:0007669"/>
    <property type="project" value="UniProtKB-SubCell"/>
</dbReference>
<evidence type="ECO:0000256" key="16">
    <source>
        <dbReference type="ARBA" id="ARBA00093667"/>
    </source>
</evidence>
<proteinExistence type="inferred from homology"/>
<reference evidence="18" key="1">
    <citation type="submission" date="2023-07" db="EMBL/GenBank/DDBJ databases">
        <title>Chromosome-level genome assembly of Artemia franciscana.</title>
        <authorList>
            <person name="Jo E."/>
        </authorList>
    </citation>
    <scope>NUCLEOTIDE SEQUENCE</scope>
    <source>
        <tissue evidence="18">Whole body</tissue>
    </source>
</reference>
<dbReference type="Gene3D" id="3.40.50.150">
    <property type="entry name" value="Vaccinia Virus protein VP39"/>
    <property type="match status" value="1"/>
</dbReference>
<comment type="subunit">
    <text evidence="10">Heterodimer; heterodimerization with TRMT112 is required for S-adenosyl-L-methionine-binding.</text>
</comment>
<comment type="subcellular location">
    <subcellularLocation>
        <location evidence="1">Nucleus</location>
    </subcellularLocation>
</comment>
<dbReference type="SUPFAM" id="SSF53335">
    <property type="entry name" value="S-adenosyl-L-methionine-dependent methyltransferases"/>
    <property type="match status" value="1"/>
</dbReference>
<evidence type="ECO:0000313" key="19">
    <source>
        <dbReference type="Proteomes" id="UP001187531"/>
    </source>
</evidence>
<evidence type="ECO:0000256" key="2">
    <source>
        <dbReference type="ARBA" id="ARBA00006149"/>
    </source>
</evidence>
<name>A0AA88I1C5_ARTSF</name>
<dbReference type="GO" id="GO:0036009">
    <property type="term" value="F:protein-glutamine N-methyltransferase activity"/>
    <property type="evidence" value="ECO:0007669"/>
    <property type="project" value="UniProtKB-ARBA"/>
</dbReference>
<evidence type="ECO:0000259" key="17">
    <source>
        <dbReference type="Pfam" id="PF05175"/>
    </source>
</evidence>
<feature type="domain" description="Methyltransferase small" evidence="17">
    <location>
        <begin position="28"/>
        <end position="132"/>
    </location>
</feature>
<dbReference type="GO" id="GO:0035657">
    <property type="term" value="C:eRF1 methyltransferase complex"/>
    <property type="evidence" value="ECO:0007669"/>
    <property type="project" value="TreeGrafter"/>
</dbReference>
<comment type="function">
    <text evidence="9">Methyltransferase that can methylate proteins and, to a lower extent, arsenic. Catalytic subunit of a heterodimer with TRMT112, which monomethylates 'Lys-12' of histone H4 (H4K12me1), a modification present at the promoters of numerous genes encoding cell cycle regulators. Catalytic subunit of a heterodimer with TRMT112, which catalyzes N5-methylation of Glu residue of proteins with a Gly-Gln-Xaa-Xaa-Xaa-Arg motif. Methylates ETF1 on 'Gln-185'; ETF1 needs to be complexed to ERF3 in its GTP-bound form to be efficiently methylated. May also play a role in the modulation of arsenic-induced toxicity by mediating the conversion of monomethylarsonous acid (3+) into the less toxic dimethylarsonic acid. It however only plays a limited role in arsenic metabolism compared with AS3MT.</text>
</comment>
<evidence type="ECO:0000256" key="11">
    <source>
        <dbReference type="ARBA" id="ARBA00075330"/>
    </source>
</evidence>
<dbReference type="EMBL" id="JAVRJZ010000008">
    <property type="protein sequence ID" value="KAK2719584.1"/>
    <property type="molecule type" value="Genomic_DNA"/>
</dbReference>
<dbReference type="InterPro" id="IPR052190">
    <property type="entry name" value="Euk-Arch_PrmC-MTase"/>
</dbReference>
<dbReference type="NCBIfam" id="TIGR00537">
    <property type="entry name" value="hemK_rel_arch"/>
    <property type="match status" value="1"/>
</dbReference>
<dbReference type="PROSITE" id="PS00092">
    <property type="entry name" value="N6_MTASE"/>
    <property type="match status" value="1"/>
</dbReference>
<evidence type="ECO:0000256" key="3">
    <source>
        <dbReference type="ARBA" id="ARBA00022603"/>
    </source>
</evidence>
<evidence type="ECO:0000256" key="9">
    <source>
        <dbReference type="ARBA" id="ARBA00053180"/>
    </source>
</evidence>
<keyword evidence="19" id="KW-1185">Reference proteome</keyword>
<evidence type="ECO:0000256" key="6">
    <source>
        <dbReference type="ARBA" id="ARBA00023242"/>
    </source>
</evidence>
<keyword evidence="5" id="KW-0949">S-adenosyl-L-methionine</keyword>
<dbReference type="PANTHER" id="PTHR45875">
    <property type="entry name" value="METHYLTRANSFERASE N6AMT1"/>
    <property type="match status" value="1"/>
</dbReference>
<dbReference type="PANTHER" id="PTHR45875:SF1">
    <property type="entry name" value="METHYLTRANSFERASE N6AMT1"/>
    <property type="match status" value="1"/>
</dbReference>